<keyword evidence="6" id="KW-1185">Reference proteome</keyword>
<evidence type="ECO:0000313" key="6">
    <source>
        <dbReference type="Proteomes" id="UP000216411"/>
    </source>
</evidence>
<dbReference type="PANTHER" id="PTHR37477:SF1">
    <property type="entry name" value="COBALT-PRECORRIN-5A HYDROLASE"/>
    <property type="match status" value="1"/>
</dbReference>
<dbReference type="PANTHER" id="PTHR37477">
    <property type="entry name" value="COBALT-PRECORRIN-5A HYDROLASE"/>
    <property type="match status" value="1"/>
</dbReference>
<name>A0A255IX08_9FIRM</name>
<dbReference type="GO" id="GO:0009236">
    <property type="term" value="P:cobalamin biosynthetic process"/>
    <property type="evidence" value="ECO:0007669"/>
    <property type="project" value="InterPro"/>
</dbReference>
<dbReference type="InterPro" id="IPR002750">
    <property type="entry name" value="CobE/GbiG_C"/>
</dbReference>
<proteinExistence type="predicted"/>
<evidence type="ECO:0000259" key="2">
    <source>
        <dbReference type="Pfam" id="PF11760"/>
    </source>
</evidence>
<dbReference type="Pfam" id="PF11761">
    <property type="entry name" value="CbiG_mid"/>
    <property type="match status" value="1"/>
</dbReference>
<evidence type="ECO:0000259" key="1">
    <source>
        <dbReference type="Pfam" id="PF01890"/>
    </source>
</evidence>
<dbReference type="Gene3D" id="3.30.420.180">
    <property type="entry name" value="CobE/GbiG C-terminal domain"/>
    <property type="match status" value="1"/>
</dbReference>
<feature type="domain" description="Cobalamin synthesis G N-terminal" evidence="2">
    <location>
        <begin position="53"/>
        <end position="133"/>
    </location>
</feature>
<dbReference type="InterPro" id="IPR021745">
    <property type="entry name" value="CbiG_mid"/>
</dbReference>
<dbReference type="EMBL" id="NOKA02000001">
    <property type="protein sequence ID" value="RDY33123.1"/>
    <property type="molecule type" value="Genomic_DNA"/>
</dbReference>
<dbReference type="InterPro" id="IPR038029">
    <property type="entry name" value="GbiG_N_sf"/>
</dbReference>
<dbReference type="AlphaFoldDB" id="A0A255IX08"/>
<feature type="domain" description="Cobalamin biosynthesis central region" evidence="3">
    <location>
        <begin position="138"/>
        <end position="220"/>
    </location>
</feature>
<organism evidence="4 7">
    <name type="scientific">Lachnotalea glycerini</name>
    <dbReference type="NCBI Taxonomy" id="1763509"/>
    <lineage>
        <taxon>Bacteria</taxon>
        <taxon>Bacillati</taxon>
        <taxon>Bacillota</taxon>
        <taxon>Clostridia</taxon>
        <taxon>Lachnospirales</taxon>
        <taxon>Lachnospiraceae</taxon>
        <taxon>Lachnotalea</taxon>
    </lineage>
</organism>
<dbReference type="SUPFAM" id="SSF159672">
    <property type="entry name" value="CbiG N-terminal domain-like"/>
    <property type="match status" value="1"/>
</dbReference>
<dbReference type="Proteomes" id="UP000247523">
    <property type="component" value="Unassembled WGS sequence"/>
</dbReference>
<dbReference type="SUPFAM" id="SSF159664">
    <property type="entry name" value="CobE/GbiG C-terminal domain-like"/>
    <property type="match status" value="1"/>
</dbReference>
<dbReference type="InterPro" id="IPR021744">
    <property type="entry name" value="CbiG_N"/>
</dbReference>
<reference evidence="5 6" key="1">
    <citation type="journal article" date="2017" name="Genome Announc.">
        <title>Draft Genome Sequence of a Sporulating and Motile Strain of Lachnotalea glycerini Isolated from Water in Quebec City, Canada.</title>
        <authorList>
            <person name="Maheux A.F."/>
            <person name="Boudreau D.K."/>
            <person name="Berube E."/>
            <person name="Boissinot M."/>
            <person name="Raymond F."/>
            <person name="Brodeur S."/>
            <person name="Corbeil J."/>
            <person name="Isabel S."/>
            <person name="Omar R.F."/>
            <person name="Bergeron M.G."/>
        </authorList>
    </citation>
    <scope>NUCLEOTIDE SEQUENCE [LARGE SCALE GENOMIC DNA]</scope>
    <source>
        <strain evidence="5 6">CCRI-19302</strain>
    </source>
</reference>
<dbReference type="EMBL" id="QICS01000001">
    <property type="protein sequence ID" value="PXV95814.1"/>
    <property type="molecule type" value="Genomic_DNA"/>
</dbReference>
<reference evidence="5" key="3">
    <citation type="submission" date="2018-07" db="EMBL/GenBank/DDBJ databases">
        <authorList>
            <person name="Quirk P.G."/>
            <person name="Krulwich T.A."/>
        </authorList>
    </citation>
    <scope>NUCLEOTIDE SEQUENCE</scope>
    <source>
        <strain evidence="5">CCRI-19302</strain>
    </source>
</reference>
<dbReference type="Pfam" id="PF11760">
    <property type="entry name" value="CbiG_N"/>
    <property type="match status" value="1"/>
</dbReference>
<dbReference type="InterPro" id="IPR036518">
    <property type="entry name" value="CobE/GbiG_C_sf"/>
</dbReference>
<keyword evidence="4" id="KW-0456">Lyase</keyword>
<comment type="caution">
    <text evidence="4">The sequence shown here is derived from an EMBL/GenBank/DDBJ whole genome shotgun (WGS) entry which is preliminary data.</text>
</comment>
<gene>
    <name evidence="4" type="ORF">C8E03_101444</name>
    <name evidence="5" type="ORF">CG710_000940</name>
</gene>
<accession>A0A255IX08</accession>
<dbReference type="RefSeq" id="WP_094375631.1">
    <property type="nucleotide sequence ID" value="NZ_NOKA02000001.1"/>
</dbReference>
<protein>
    <submittedName>
        <fullName evidence="5">Cobalamin biosynthesis protein CbiG</fullName>
    </submittedName>
    <submittedName>
        <fullName evidence="4">Cobalt-precorrin 5A acetaldehyde-lyase</fullName>
    </submittedName>
</protein>
<reference evidence="4 7" key="2">
    <citation type="submission" date="2018-05" db="EMBL/GenBank/DDBJ databases">
        <title>Genomic Encyclopedia of Type Strains, Phase IV (KMG-IV): sequencing the most valuable type-strain genomes for metagenomic binning, comparative biology and taxonomic classification.</title>
        <authorList>
            <person name="Goeker M."/>
        </authorList>
    </citation>
    <scope>NUCLEOTIDE SEQUENCE [LARGE SCALE GENOMIC DNA]</scope>
    <source>
        <strain evidence="4 7">DSM 28816</strain>
    </source>
</reference>
<evidence type="ECO:0000259" key="3">
    <source>
        <dbReference type="Pfam" id="PF11761"/>
    </source>
</evidence>
<dbReference type="GO" id="GO:0016829">
    <property type="term" value="F:lyase activity"/>
    <property type="evidence" value="ECO:0007669"/>
    <property type="project" value="UniProtKB-KW"/>
</dbReference>
<dbReference type="Proteomes" id="UP000216411">
    <property type="component" value="Unassembled WGS sequence"/>
</dbReference>
<evidence type="ECO:0000313" key="4">
    <source>
        <dbReference type="EMBL" id="PXV95814.1"/>
    </source>
</evidence>
<dbReference type="Gene3D" id="3.40.50.11220">
    <property type="match status" value="1"/>
</dbReference>
<evidence type="ECO:0000313" key="7">
    <source>
        <dbReference type="Proteomes" id="UP000247523"/>
    </source>
</evidence>
<dbReference type="Pfam" id="PF01890">
    <property type="entry name" value="CbiG_C"/>
    <property type="match status" value="1"/>
</dbReference>
<sequence length="350" mass="39185">MNLAIISFTKAGSILNAKIAKLLNKEHHSITYYKGRCEESLTLQEVEVPLKDWCKEVFHTMDGIIFIGACAIAVRTIAPFVQDKMNDPLVLVLDEKASFVISLLSGHLGGGNELTQALSEQIGAIPVITTATDVNHKFAVDELARKEKLTISDRKLAKEVSATILDGERIGFVSRLLIQGELPMELEHINEEDDIKHELGICITCDEYDTPFINTLILMPRVITIGVGCRKNTDTEQFESFILRILKENHISIRAVKNIASIDLKENEPCIRAFANKYEVDFLIFSAKQLEQAEGEFEESEFVKLTTGVGNVCERSAMLACRQPTLLLRKKAFEGMTIALTKEKRGIRFE</sequence>
<evidence type="ECO:0000313" key="5">
    <source>
        <dbReference type="EMBL" id="RDY33123.1"/>
    </source>
</evidence>
<feature type="domain" description="CobE/GbiG C-terminal" evidence="1">
    <location>
        <begin position="223"/>
        <end position="340"/>
    </location>
</feature>
<dbReference type="OrthoDB" id="9781023at2"/>
<dbReference type="InterPro" id="IPR052553">
    <property type="entry name" value="CbiG_hydrolase"/>
</dbReference>